<dbReference type="PIRSF" id="PIRSF006806">
    <property type="entry name" value="FTHF_cligase"/>
    <property type="match status" value="1"/>
</dbReference>
<dbReference type="PANTHER" id="PTHR23407">
    <property type="entry name" value="ATPASE INHIBITOR/5-FORMYLTETRAHYDROFOLATE CYCLO-LIGASE"/>
    <property type="match status" value="1"/>
</dbReference>
<dbReference type="AlphaFoldDB" id="A0A251ZW53"/>
<dbReference type="Gene3D" id="3.40.50.10420">
    <property type="entry name" value="NagB/RpiA/CoA transferase-like"/>
    <property type="match status" value="1"/>
</dbReference>
<dbReference type="PANTHER" id="PTHR23407:SF1">
    <property type="entry name" value="5-FORMYLTETRAHYDROFOLATE CYCLO-LIGASE"/>
    <property type="match status" value="1"/>
</dbReference>
<dbReference type="Proteomes" id="UP000194946">
    <property type="component" value="Unassembled WGS sequence"/>
</dbReference>
<evidence type="ECO:0000256" key="5">
    <source>
        <dbReference type="RuleBase" id="RU361279"/>
    </source>
</evidence>
<comment type="similarity">
    <text evidence="1 5">Belongs to the 5-formyltetrahydrofolate cyclo-ligase family.</text>
</comment>
<reference evidence="7" key="1">
    <citation type="submission" date="2014-06" db="EMBL/GenBank/DDBJ databases">
        <authorList>
            <person name="Winans N.J."/>
            <person name="Newell P.D."/>
            <person name="Douglas A.E."/>
        </authorList>
    </citation>
    <scope>NUCLEOTIDE SEQUENCE [LARGE SCALE GENOMIC DNA]</scope>
    <source>
        <strain evidence="7">DmL_052</strain>
    </source>
</reference>
<keyword evidence="7" id="KW-1185">Reference proteome</keyword>
<comment type="catalytic activity">
    <reaction evidence="5">
        <text>(6S)-5-formyl-5,6,7,8-tetrahydrofolate + ATP = (6R)-5,10-methenyltetrahydrofolate + ADP + phosphate</text>
        <dbReference type="Rhea" id="RHEA:10488"/>
        <dbReference type="ChEBI" id="CHEBI:30616"/>
        <dbReference type="ChEBI" id="CHEBI:43474"/>
        <dbReference type="ChEBI" id="CHEBI:57455"/>
        <dbReference type="ChEBI" id="CHEBI:57457"/>
        <dbReference type="ChEBI" id="CHEBI:456216"/>
        <dbReference type="EC" id="6.3.3.2"/>
    </reaction>
</comment>
<accession>A0A251ZW53</accession>
<organism evidence="6 7">
    <name type="scientific">Commensalibacter intestini</name>
    <dbReference type="NCBI Taxonomy" id="479936"/>
    <lineage>
        <taxon>Bacteria</taxon>
        <taxon>Pseudomonadati</taxon>
        <taxon>Pseudomonadota</taxon>
        <taxon>Alphaproteobacteria</taxon>
        <taxon>Acetobacterales</taxon>
        <taxon>Acetobacteraceae</taxon>
    </lineage>
</organism>
<comment type="cofactor">
    <cofactor evidence="5">
        <name>Mg(2+)</name>
        <dbReference type="ChEBI" id="CHEBI:18420"/>
    </cofactor>
</comment>
<keyword evidence="3 4" id="KW-0067">ATP-binding</keyword>
<dbReference type="GO" id="GO:0035999">
    <property type="term" value="P:tetrahydrofolate interconversion"/>
    <property type="evidence" value="ECO:0007669"/>
    <property type="project" value="TreeGrafter"/>
</dbReference>
<sequence>MTDILQQKRQLRDQLKAIRKDSDLFHSQHTSFLIENIYRFVCTSCNSKAVIACFWPLEGEADLRPLMYRLYQDGYQIALPKTPLRGNPLTFYAWSPTASMQEGRYKTIYPDTEIVRPDLILVPLMAFDRDGNRLGYGGGYYDRTLQHFPSAKAAGIAFSYQEVTRVPTEKFDFSLPAIITELEIIYIKG</sequence>
<dbReference type="SUPFAM" id="SSF100950">
    <property type="entry name" value="NagB/RpiA/CoA transferase-like"/>
    <property type="match status" value="1"/>
</dbReference>
<evidence type="ECO:0000256" key="1">
    <source>
        <dbReference type="ARBA" id="ARBA00010638"/>
    </source>
</evidence>
<dbReference type="InterPro" id="IPR024185">
    <property type="entry name" value="FTHF_cligase-like_sf"/>
</dbReference>
<evidence type="ECO:0000256" key="2">
    <source>
        <dbReference type="ARBA" id="ARBA00022741"/>
    </source>
</evidence>
<gene>
    <name evidence="6" type="ORF">HK18_05780</name>
</gene>
<protein>
    <recommendedName>
        <fullName evidence="5">5-formyltetrahydrofolate cyclo-ligase</fullName>
        <ecNumber evidence="5">6.3.3.2</ecNumber>
    </recommendedName>
</protein>
<feature type="binding site" evidence="4">
    <location>
        <position position="60"/>
    </location>
    <ligand>
        <name>substrate</name>
    </ligand>
</feature>
<keyword evidence="5" id="KW-0479">Metal-binding</keyword>
<dbReference type="EMBL" id="JOPB01000003">
    <property type="protein sequence ID" value="OUI78900.1"/>
    <property type="molecule type" value="Genomic_DNA"/>
</dbReference>
<proteinExistence type="inferred from homology"/>
<dbReference type="GO" id="GO:0005524">
    <property type="term" value="F:ATP binding"/>
    <property type="evidence" value="ECO:0007669"/>
    <property type="project" value="UniProtKB-KW"/>
</dbReference>
<dbReference type="GO" id="GO:0046872">
    <property type="term" value="F:metal ion binding"/>
    <property type="evidence" value="ECO:0007669"/>
    <property type="project" value="UniProtKB-KW"/>
</dbReference>
<keyword evidence="5" id="KW-0460">Magnesium</keyword>
<dbReference type="GO" id="GO:0009396">
    <property type="term" value="P:folic acid-containing compound biosynthetic process"/>
    <property type="evidence" value="ECO:0007669"/>
    <property type="project" value="TreeGrafter"/>
</dbReference>
<comment type="caution">
    <text evidence="6">The sequence shown here is derived from an EMBL/GenBank/DDBJ whole genome shotgun (WGS) entry which is preliminary data.</text>
</comment>
<keyword evidence="2 4" id="KW-0547">Nucleotide-binding</keyword>
<dbReference type="InterPro" id="IPR037171">
    <property type="entry name" value="NagB/RpiA_transferase-like"/>
</dbReference>
<name>A0A251ZW53_9PROT</name>
<dbReference type="GO" id="GO:0030272">
    <property type="term" value="F:5-formyltetrahydrofolate cyclo-ligase activity"/>
    <property type="evidence" value="ECO:0007669"/>
    <property type="project" value="UniProtKB-EC"/>
</dbReference>
<dbReference type="EC" id="6.3.3.2" evidence="5"/>
<evidence type="ECO:0000256" key="4">
    <source>
        <dbReference type="PIRSR" id="PIRSR006806-1"/>
    </source>
</evidence>
<evidence type="ECO:0000313" key="7">
    <source>
        <dbReference type="Proteomes" id="UP000194946"/>
    </source>
</evidence>
<dbReference type="NCBIfam" id="TIGR02727">
    <property type="entry name" value="MTHFS_bact"/>
    <property type="match status" value="1"/>
</dbReference>
<evidence type="ECO:0000313" key="6">
    <source>
        <dbReference type="EMBL" id="OUI78900.1"/>
    </source>
</evidence>
<evidence type="ECO:0000256" key="3">
    <source>
        <dbReference type="ARBA" id="ARBA00022840"/>
    </source>
</evidence>
<dbReference type="RefSeq" id="WP_086632002.1">
    <property type="nucleotide sequence ID" value="NZ_JOPB01000003.1"/>
</dbReference>
<dbReference type="Pfam" id="PF01812">
    <property type="entry name" value="5-FTHF_cyc-lig"/>
    <property type="match status" value="1"/>
</dbReference>
<feature type="binding site" evidence="4">
    <location>
        <begin position="133"/>
        <end position="141"/>
    </location>
    <ligand>
        <name>ATP</name>
        <dbReference type="ChEBI" id="CHEBI:30616"/>
    </ligand>
</feature>
<feature type="binding site" evidence="4">
    <location>
        <begin position="8"/>
        <end position="12"/>
    </location>
    <ligand>
        <name>ATP</name>
        <dbReference type="ChEBI" id="CHEBI:30616"/>
    </ligand>
</feature>
<dbReference type="InterPro" id="IPR002698">
    <property type="entry name" value="FTHF_cligase"/>
</dbReference>